<proteinExistence type="predicted"/>
<name>A0ABD6B1Z7_9EURY</name>
<gene>
    <name evidence="1" type="ORF">ACFSBT_21330</name>
</gene>
<dbReference type="EMBL" id="JBHUDC010000016">
    <property type="protein sequence ID" value="MFD1515832.1"/>
    <property type="molecule type" value="Genomic_DNA"/>
</dbReference>
<sequence>MPAREHEQVEQSDLYNEITLVRQLNDDPTNDTEAGLMRFEPGAHHDGTDYDVFNAVEDGHDFLKIRFETLIVVSLPEPMEQREAAEYAHEMISGTADAMGDSDE</sequence>
<comment type="caution">
    <text evidence="1">The sequence shown here is derived from an EMBL/GenBank/DDBJ whole genome shotgun (WGS) entry which is preliminary data.</text>
</comment>
<dbReference type="RefSeq" id="WP_250875755.1">
    <property type="nucleotide sequence ID" value="NZ_JALXFV010000016.1"/>
</dbReference>
<protein>
    <submittedName>
        <fullName evidence="1">Uncharacterized protein</fullName>
    </submittedName>
</protein>
<evidence type="ECO:0000313" key="1">
    <source>
        <dbReference type="EMBL" id="MFD1515832.1"/>
    </source>
</evidence>
<dbReference type="AlphaFoldDB" id="A0ABD6B1Z7"/>
<accession>A0ABD6B1Z7</accession>
<evidence type="ECO:0000313" key="2">
    <source>
        <dbReference type="Proteomes" id="UP001597187"/>
    </source>
</evidence>
<dbReference type="Proteomes" id="UP001597187">
    <property type="component" value="Unassembled WGS sequence"/>
</dbReference>
<keyword evidence="2" id="KW-1185">Reference proteome</keyword>
<reference evidence="1 2" key="1">
    <citation type="journal article" date="2019" name="Int. J. Syst. Evol. Microbiol.">
        <title>The Global Catalogue of Microorganisms (GCM) 10K type strain sequencing project: providing services to taxonomists for standard genome sequencing and annotation.</title>
        <authorList>
            <consortium name="The Broad Institute Genomics Platform"/>
            <consortium name="The Broad Institute Genome Sequencing Center for Infectious Disease"/>
            <person name="Wu L."/>
            <person name="Ma J."/>
        </authorList>
    </citation>
    <scope>NUCLEOTIDE SEQUENCE [LARGE SCALE GENOMIC DNA]</scope>
    <source>
        <strain evidence="1 2">CGMCC 1.12563</strain>
    </source>
</reference>
<organism evidence="1 2">
    <name type="scientific">Halomarina rubra</name>
    <dbReference type="NCBI Taxonomy" id="2071873"/>
    <lineage>
        <taxon>Archaea</taxon>
        <taxon>Methanobacteriati</taxon>
        <taxon>Methanobacteriota</taxon>
        <taxon>Stenosarchaea group</taxon>
        <taxon>Halobacteria</taxon>
        <taxon>Halobacteriales</taxon>
        <taxon>Natronomonadaceae</taxon>
        <taxon>Halomarina</taxon>
    </lineage>
</organism>